<dbReference type="GO" id="GO:0030144">
    <property type="term" value="F:alpha-1,6-mannosylglycoprotein 6-beta-N-acetylglucosaminyltransferase activity"/>
    <property type="evidence" value="ECO:0007669"/>
    <property type="project" value="UniProtKB-EC"/>
</dbReference>
<keyword evidence="5" id="KW-0328">Glycosyltransferase</keyword>
<evidence type="ECO:0000256" key="6">
    <source>
        <dbReference type="ARBA" id="ARBA00022679"/>
    </source>
</evidence>
<evidence type="ECO:0000256" key="4">
    <source>
        <dbReference type="ARBA" id="ARBA00012671"/>
    </source>
</evidence>
<evidence type="ECO:0000256" key="13">
    <source>
        <dbReference type="ARBA" id="ARBA00048243"/>
    </source>
</evidence>
<comment type="pathway">
    <text evidence="2">Protein modification; protein glycosylation.</text>
</comment>
<keyword evidence="6" id="KW-0808">Transferase</keyword>
<dbReference type="InterPro" id="IPR026116">
    <property type="entry name" value="GT18_cat"/>
</dbReference>
<sequence length="209" mass="24270">MPRNASRTEEKECVQFFGDMSRFPDCLKRIQWMRAGWTTHRCYADYGVDGSFCSIRRYLSEVEKHCPRVAEETNVEPTVDDYAEERTDLSLLFSILQGKAENFDYIKNRLRYHWSRWVEAFHIAKSKYPNSMSHRRKMNILIHLGLLSEPSVGIVAKSRSGGPLGELLQWSDLIASLFLLGHNLFISTDKTTLMRWAAFIFSVDCFVSQ</sequence>
<keyword evidence="8" id="KW-0735">Signal-anchor</keyword>
<organism evidence="17">
    <name type="scientific">Nippostrongylus brasiliensis</name>
    <name type="common">Rat hookworm</name>
    <dbReference type="NCBI Taxonomy" id="27835"/>
    <lineage>
        <taxon>Eukaryota</taxon>
        <taxon>Metazoa</taxon>
        <taxon>Ecdysozoa</taxon>
        <taxon>Nematoda</taxon>
        <taxon>Chromadorea</taxon>
        <taxon>Rhabditida</taxon>
        <taxon>Rhabditina</taxon>
        <taxon>Rhabditomorpha</taxon>
        <taxon>Strongyloidea</taxon>
        <taxon>Heligmosomidae</taxon>
        <taxon>Nippostrongylus</taxon>
    </lineage>
</organism>
<name>A0A0N4XGL1_NIPBR</name>
<accession>A0A0N4XGL1</accession>
<dbReference type="STRING" id="27835.A0A0N4XGL1"/>
<dbReference type="EC" id="2.4.1.155" evidence="4"/>
<evidence type="ECO:0000259" key="14">
    <source>
        <dbReference type="Pfam" id="PF15024"/>
    </source>
</evidence>
<feature type="domain" description="Glycosyltransferase family 18 catalytic" evidence="14">
    <location>
        <begin position="42"/>
        <end position="196"/>
    </location>
</feature>
<reference evidence="17" key="1">
    <citation type="submission" date="2017-02" db="UniProtKB">
        <authorList>
            <consortium name="WormBaseParasite"/>
        </authorList>
    </citation>
    <scope>IDENTIFICATION</scope>
</reference>
<dbReference type="Proteomes" id="UP000271162">
    <property type="component" value="Unassembled WGS sequence"/>
</dbReference>
<protein>
    <recommendedName>
        <fullName evidence="4">alpha-1,6-mannosyl-glycoprotein 6-beta-N-acetylglucosaminyltransferase</fullName>
        <ecNumber evidence="4">2.4.1.155</ecNumber>
    </recommendedName>
</protein>
<keyword evidence="7" id="KW-0812">Transmembrane</keyword>
<comment type="catalytic activity">
    <reaction evidence="13">
        <text>N(4)-{beta-D-GlcNAc-(1-&gt;2)-[beta-D-GlcNAc-(1-&gt;4)]-alpha-D-Man-(1-&gt;3)-[beta-D-GlcNAc-(1-&gt;2)-alpha-D-Man-(1-&gt;6)]-beta-D-Man-(1-&gt;4)-beta-D-GlcNAc-(1-&gt;4)-beta-D-GlcNAc}-L-asparaginyl-[protein] + UDP-N-acetyl-alpha-D-glucosamine = N(4)-{beta-D-GlcNAc-(1-&gt;2)-[beta-D-GlcNAc-(1-&gt;4)]-alpha-D-Man-(1-&gt;3)-[beta-D-GlcNAc-(1-&gt;2)-[beta-D-GlcNAc-(1-&gt;6)]-alpha-D-Man-(1-&gt;6)]-beta-D-Man-(1-&gt;4)-beta-D-GlcNAc-(1-&gt;4)-beta-D-GlcNAc}-L-asparaginyl-[protein] + UDP + H(+)</text>
        <dbReference type="Rhea" id="RHEA:16921"/>
        <dbReference type="Rhea" id="RHEA-COMP:14374"/>
        <dbReference type="Rhea" id="RHEA-COMP:14377"/>
        <dbReference type="ChEBI" id="CHEBI:15378"/>
        <dbReference type="ChEBI" id="CHEBI:57705"/>
        <dbReference type="ChEBI" id="CHEBI:58223"/>
        <dbReference type="ChEBI" id="CHEBI:139507"/>
        <dbReference type="ChEBI" id="CHEBI:139510"/>
        <dbReference type="EC" id="2.4.1.155"/>
    </reaction>
</comment>
<evidence type="ECO:0000256" key="9">
    <source>
        <dbReference type="ARBA" id="ARBA00022989"/>
    </source>
</evidence>
<reference evidence="15 16" key="2">
    <citation type="submission" date="2018-11" db="EMBL/GenBank/DDBJ databases">
        <authorList>
            <consortium name="Pathogen Informatics"/>
        </authorList>
    </citation>
    <scope>NUCLEOTIDE SEQUENCE [LARGE SCALE GENOMIC DNA]</scope>
</reference>
<evidence type="ECO:0000256" key="8">
    <source>
        <dbReference type="ARBA" id="ARBA00022968"/>
    </source>
</evidence>
<dbReference type="UniPathway" id="UPA00378"/>
<dbReference type="InterPro" id="IPR052105">
    <property type="entry name" value="MGAT5_Glycosyltransferase"/>
</dbReference>
<dbReference type="OMA" id="KEWFCPP"/>
<proteinExistence type="inferred from homology"/>
<evidence type="ECO:0000256" key="1">
    <source>
        <dbReference type="ARBA" id="ARBA00004323"/>
    </source>
</evidence>
<evidence type="ECO:0000256" key="5">
    <source>
        <dbReference type="ARBA" id="ARBA00022676"/>
    </source>
</evidence>
<dbReference type="Pfam" id="PF15024">
    <property type="entry name" value="Glyco_transf_18"/>
    <property type="match status" value="1"/>
</dbReference>
<evidence type="ECO:0000256" key="10">
    <source>
        <dbReference type="ARBA" id="ARBA00023034"/>
    </source>
</evidence>
<keyword evidence="12" id="KW-0325">Glycoprotein</keyword>
<dbReference type="GO" id="GO:0006487">
    <property type="term" value="P:protein N-linked glycosylation"/>
    <property type="evidence" value="ECO:0007669"/>
    <property type="project" value="TreeGrafter"/>
</dbReference>
<comment type="similarity">
    <text evidence="3">Belongs to the glycosyltransferase 18 family.</text>
</comment>
<keyword evidence="9" id="KW-1133">Transmembrane helix</keyword>
<evidence type="ECO:0000313" key="16">
    <source>
        <dbReference type="Proteomes" id="UP000271162"/>
    </source>
</evidence>
<evidence type="ECO:0000256" key="3">
    <source>
        <dbReference type="ARBA" id="ARBA00007477"/>
    </source>
</evidence>
<dbReference type="EMBL" id="UYSL01001443">
    <property type="protein sequence ID" value="VDL65238.1"/>
    <property type="molecule type" value="Genomic_DNA"/>
</dbReference>
<evidence type="ECO:0000256" key="2">
    <source>
        <dbReference type="ARBA" id="ARBA00004922"/>
    </source>
</evidence>
<evidence type="ECO:0000256" key="12">
    <source>
        <dbReference type="ARBA" id="ARBA00023180"/>
    </source>
</evidence>
<dbReference type="AlphaFoldDB" id="A0A0N4XGL1"/>
<keyword evidence="10" id="KW-0333">Golgi apparatus</keyword>
<dbReference type="GO" id="GO:0000139">
    <property type="term" value="C:Golgi membrane"/>
    <property type="evidence" value="ECO:0007669"/>
    <property type="project" value="UniProtKB-SubCell"/>
</dbReference>
<evidence type="ECO:0000313" key="15">
    <source>
        <dbReference type="EMBL" id="VDL65238.1"/>
    </source>
</evidence>
<evidence type="ECO:0000256" key="7">
    <source>
        <dbReference type="ARBA" id="ARBA00022692"/>
    </source>
</evidence>
<comment type="subcellular location">
    <subcellularLocation>
        <location evidence="1">Golgi apparatus membrane</location>
        <topology evidence="1">Single-pass type II membrane protein</topology>
    </subcellularLocation>
</comment>
<dbReference type="PANTHER" id="PTHR15075:SF2">
    <property type="entry name" value="ALPHA-1,6-MANNOSYLGLYCOPROTEIN 6-BETA-N-ACETYLGLUCOSAMINYLTRANSFERASE"/>
    <property type="match status" value="1"/>
</dbReference>
<keyword evidence="16" id="KW-1185">Reference proteome</keyword>
<keyword evidence="11" id="KW-0472">Membrane</keyword>
<dbReference type="PANTHER" id="PTHR15075">
    <property type="entry name" value="ALPHA-MANNOSIDE BETA-1,6-N-ACETYLGLUCOSAMINYLTRANSFERASE"/>
    <property type="match status" value="1"/>
</dbReference>
<gene>
    <name evidence="15" type="ORF">NBR_LOCUS1664</name>
</gene>
<evidence type="ECO:0000313" key="17">
    <source>
        <dbReference type="WBParaSite" id="NBR_0000166301-mRNA-1"/>
    </source>
</evidence>
<dbReference type="WBParaSite" id="NBR_0000166301-mRNA-1">
    <property type="protein sequence ID" value="NBR_0000166301-mRNA-1"/>
    <property type="gene ID" value="NBR_0000166301"/>
</dbReference>
<evidence type="ECO:0000256" key="11">
    <source>
        <dbReference type="ARBA" id="ARBA00023136"/>
    </source>
</evidence>